<protein>
    <submittedName>
        <fullName evidence="2">Putative membrane protein</fullName>
    </submittedName>
</protein>
<name>A0A0K2ZY23_9XANT</name>
<evidence type="ECO:0000313" key="2">
    <source>
        <dbReference type="EMBL" id="CTP89049.1"/>
    </source>
</evidence>
<organism evidence="2 3">
    <name type="scientific">Xanthomonas graminis pv. phlei</name>
    <dbReference type="NCBI Taxonomy" id="487906"/>
    <lineage>
        <taxon>Bacteria</taxon>
        <taxon>Pseudomonadati</taxon>
        <taxon>Pseudomonadota</taxon>
        <taxon>Gammaproteobacteria</taxon>
        <taxon>Lysobacterales</taxon>
        <taxon>Lysobacteraceae</taxon>
        <taxon>Xanthomonas</taxon>
        <taxon>Xanthomonas translucens group</taxon>
        <taxon>Xanthomonas graminis</taxon>
    </lineage>
</organism>
<proteinExistence type="predicted"/>
<accession>A0A0K2ZY23</accession>
<evidence type="ECO:0000313" key="3">
    <source>
        <dbReference type="Proteomes" id="UP000045978"/>
    </source>
</evidence>
<gene>
    <name evidence="2" type="ORF">XTPLMG730_2340</name>
</gene>
<feature type="transmembrane region" description="Helical" evidence="1">
    <location>
        <begin position="6"/>
        <end position="30"/>
    </location>
</feature>
<dbReference type="AlphaFoldDB" id="A0A0K2ZY23"/>
<sequence length="33" mass="3562">MHLQAFPSLAVSTVVLAFTILASCAFHRFVGRA</sequence>
<dbReference type="Proteomes" id="UP000045978">
    <property type="component" value="Unassembled WGS sequence"/>
</dbReference>
<keyword evidence="1" id="KW-0812">Transmembrane</keyword>
<keyword evidence="1" id="KW-1133">Transmembrane helix</keyword>
<keyword evidence="1" id="KW-0472">Membrane</keyword>
<evidence type="ECO:0000256" key="1">
    <source>
        <dbReference type="SAM" id="Phobius"/>
    </source>
</evidence>
<reference evidence="2 3" key="1">
    <citation type="submission" date="2015-07" db="EMBL/GenBank/DDBJ databases">
        <authorList>
            <person name="Noorani M."/>
        </authorList>
    </citation>
    <scope>NUCLEOTIDE SEQUENCE [LARGE SCALE GENOMIC DNA]</scope>
    <source>
        <strain evidence="2">LMG730</strain>
    </source>
</reference>
<dbReference type="EMBL" id="CXOJ01000053">
    <property type="protein sequence ID" value="CTP89049.1"/>
    <property type="molecule type" value="Genomic_DNA"/>
</dbReference>